<dbReference type="Pfam" id="PF06089">
    <property type="entry name" value="Asparaginase_II"/>
    <property type="match status" value="1"/>
</dbReference>
<dbReference type="OrthoDB" id="9780674at2"/>
<dbReference type="KEGG" id="fal:FRAAL0720"/>
<reference evidence="1 2" key="1">
    <citation type="journal article" date="2007" name="Genome Res.">
        <title>Genome characteristics of facultatively symbiotic Frankia sp. strains reflect host range and host plant biogeography.</title>
        <authorList>
            <person name="Normand P."/>
            <person name="Lapierre P."/>
            <person name="Tisa L.S."/>
            <person name="Gogarten J.P."/>
            <person name="Alloisio N."/>
            <person name="Bagnarol E."/>
            <person name="Bassi C.A."/>
            <person name="Berry A.M."/>
            <person name="Bickhart D.M."/>
            <person name="Choisne N."/>
            <person name="Couloux A."/>
            <person name="Cournoyer B."/>
            <person name="Cruveiller S."/>
            <person name="Daubin V."/>
            <person name="Demange N."/>
            <person name="Francino M.P."/>
            <person name="Goltsman E."/>
            <person name="Huang Y."/>
            <person name="Kopp O.R."/>
            <person name="Labarre L."/>
            <person name="Lapidus A."/>
            <person name="Lavire C."/>
            <person name="Marechal J."/>
            <person name="Martinez M."/>
            <person name="Mastronunzio J.E."/>
            <person name="Mullin B.C."/>
            <person name="Niemann J."/>
            <person name="Pujic P."/>
            <person name="Rawnsley T."/>
            <person name="Rouy Z."/>
            <person name="Schenowitz C."/>
            <person name="Sellstedt A."/>
            <person name="Tavares F."/>
            <person name="Tomkins J.P."/>
            <person name="Vallenet D."/>
            <person name="Valverde C."/>
            <person name="Wall L.G."/>
            <person name="Wang Y."/>
            <person name="Medigue C."/>
            <person name="Benson D.R."/>
        </authorList>
    </citation>
    <scope>NUCLEOTIDE SEQUENCE [LARGE SCALE GENOMIC DNA]</scope>
    <source>
        <strain evidence="2">DSM 45986 / CECT 9034 / ACN14a</strain>
    </source>
</reference>
<dbReference type="EMBL" id="CT573213">
    <property type="protein sequence ID" value="CAJ59390.1"/>
    <property type="molecule type" value="Genomic_DNA"/>
</dbReference>
<gene>
    <name evidence="1" type="ordered locus">FRAAL0720</name>
</gene>
<evidence type="ECO:0000313" key="1">
    <source>
        <dbReference type="EMBL" id="CAJ59390.1"/>
    </source>
</evidence>
<dbReference type="InterPro" id="IPR010349">
    <property type="entry name" value="Asparaginase_II"/>
</dbReference>
<dbReference type="Proteomes" id="UP000000657">
    <property type="component" value="Chromosome"/>
</dbReference>
<dbReference type="AlphaFoldDB" id="Q0RSR6"/>
<dbReference type="PANTHER" id="PTHR42110">
    <property type="entry name" value="L-ASPARAGINASE, PUTATIVE (AFU_ORTHOLOGUE AFUA_3G11890)-RELATED"/>
    <property type="match status" value="1"/>
</dbReference>
<organism evidence="1 2">
    <name type="scientific">Frankia alni (strain DSM 45986 / CECT 9034 / ACN14a)</name>
    <dbReference type="NCBI Taxonomy" id="326424"/>
    <lineage>
        <taxon>Bacteria</taxon>
        <taxon>Bacillati</taxon>
        <taxon>Actinomycetota</taxon>
        <taxon>Actinomycetes</taxon>
        <taxon>Frankiales</taxon>
        <taxon>Frankiaceae</taxon>
        <taxon>Frankia</taxon>
    </lineage>
</organism>
<proteinExistence type="predicted"/>
<protein>
    <recommendedName>
        <fullName evidence="3">Asparaginase</fullName>
    </recommendedName>
</protein>
<dbReference type="eggNOG" id="COG4448">
    <property type="taxonomic scope" value="Bacteria"/>
</dbReference>
<evidence type="ECO:0000313" key="2">
    <source>
        <dbReference type="Proteomes" id="UP000000657"/>
    </source>
</evidence>
<dbReference type="HOGENOM" id="CLU_062004_0_0_11"/>
<dbReference type="PANTHER" id="PTHR42110:SF1">
    <property type="entry name" value="L-ASPARAGINASE, PUTATIVE (AFU_ORTHOLOGUE AFUA_3G11890)-RELATED"/>
    <property type="match status" value="1"/>
</dbReference>
<accession>Q0RSR6</accession>
<keyword evidence="2" id="KW-1185">Reference proteome</keyword>
<name>Q0RSR6_FRAAA</name>
<dbReference type="STRING" id="326424.FRAAL0720"/>
<dbReference type="RefSeq" id="WP_011601962.1">
    <property type="nucleotide sequence ID" value="NC_008278.1"/>
</dbReference>
<evidence type="ECO:0008006" key="3">
    <source>
        <dbReference type="Google" id="ProtNLM"/>
    </source>
</evidence>
<sequence length="343" mass="34933">MEPPEGPQVVAEVVRGLRSGAPFVESLHHGTVVGLGRDGAVALRVGAPDRPVFPRSAAKPFQAAAMLRAGLDGVFLSRDIPSDLLAVVASSHSGEPAHLARVLEILSVAGYSADALRCPADLPLGTAAAEAHLRAGGRAEPVLMNCSGKHAGMIACCVAAGWPVRNYTEPDHPLQQEIRRTVEDLIGEEIAGTTVDGCGAPLFAFSLTGLARGLRAMVQAAAGSPERRVVDAMRAHPELVGGVGRPDTDLMRAAPGVLAKNGAEGVTLVATLDGHTVAIKIADGAGRAGIPVALAALNRLGALPGVDTPGHLELDMAQLAVLGAPTVLGGGRPVGSLRVRLPG</sequence>